<feature type="region of interest" description="Disordered" evidence="1">
    <location>
        <begin position="100"/>
        <end position="183"/>
    </location>
</feature>
<sequence>MSKTKAVLVNAPSERSQHDPLSPYKNDLYASLLTRTAVAASCMDLNPDRSREYQQGRLRYQQSSPTLHQASVRQPGPPIPHPVPQQRQWEDVPLPYRPREWRDPSEATQRESVPEPLFAWRLRPRPDQPSRRTDPARQHPRPRALRNLFSRNEYQEQAGSHGVDPSLLYPQMSPYNDQASSLSAPDQLEHFPRSVSQPNTPSRWPPPEGDEVDELPLALMPRSPTYPPATSSRLRGHVNVTDTTFTDEEEFSLFVQATAGIMPPDMGPPMPRNARRATIDETGHLQSPVSERLVSPLQETPTTMQALQQLAQLPHSSLSPVQQRDPRLPQVPTRSLTADQAAMAGVDLWIEPPTPSYDDDDDISPIDEELPDYASSQQQAQAAQRAEASRRAQELQRQWRESQGNY</sequence>
<dbReference type="Proteomes" id="UP001305779">
    <property type="component" value="Unassembled WGS sequence"/>
</dbReference>
<evidence type="ECO:0000313" key="3">
    <source>
        <dbReference type="Proteomes" id="UP001305779"/>
    </source>
</evidence>
<dbReference type="EMBL" id="JAXOVC010000001">
    <property type="protein sequence ID" value="KAK4507358.1"/>
    <property type="molecule type" value="Genomic_DNA"/>
</dbReference>
<feature type="compositionally biased region" description="Low complexity" evidence="1">
    <location>
        <begin position="372"/>
        <end position="386"/>
    </location>
</feature>
<feature type="compositionally biased region" description="Basic and acidic residues" evidence="1">
    <location>
        <begin position="387"/>
        <end position="400"/>
    </location>
</feature>
<feature type="compositionally biased region" description="Basic and acidic residues" evidence="1">
    <location>
        <begin position="100"/>
        <end position="113"/>
    </location>
</feature>
<evidence type="ECO:0000313" key="2">
    <source>
        <dbReference type="EMBL" id="KAK4507358.1"/>
    </source>
</evidence>
<reference evidence="2 3" key="1">
    <citation type="journal article" date="2023" name="G3 (Bethesda)">
        <title>A chromosome-level genome assembly of Zasmidium syzygii isolated from banana leaves.</title>
        <authorList>
            <person name="van Westerhoven A.C."/>
            <person name="Mehrabi R."/>
            <person name="Talebi R."/>
            <person name="Steentjes M.B.F."/>
            <person name="Corcolon B."/>
            <person name="Chong P.A."/>
            <person name="Kema G.H.J."/>
            <person name="Seidl M.F."/>
        </authorList>
    </citation>
    <scope>NUCLEOTIDE SEQUENCE [LARGE SCALE GENOMIC DNA]</scope>
    <source>
        <strain evidence="2 3">P124</strain>
    </source>
</reference>
<feature type="region of interest" description="Disordered" evidence="1">
    <location>
        <begin position="46"/>
        <end position="88"/>
    </location>
</feature>
<feature type="compositionally biased region" description="Polar residues" evidence="1">
    <location>
        <begin position="149"/>
        <end position="158"/>
    </location>
</feature>
<name>A0ABR0F200_ZASCE</name>
<feature type="region of interest" description="Disordered" evidence="1">
    <location>
        <begin position="350"/>
        <end position="406"/>
    </location>
</feature>
<gene>
    <name evidence="2" type="ORF">PRZ48_001093</name>
</gene>
<organism evidence="2 3">
    <name type="scientific">Zasmidium cellare</name>
    <name type="common">Wine cellar mold</name>
    <name type="synonym">Racodium cellare</name>
    <dbReference type="NCBI Taxonomy" id="395010"/>
    <lineage>
        <taxon>Eukaryota</taxon>
        <taxon>Fungi</taxon>
        <taxon>Dikarya</taxon>
        <taxon>Ascomycota</taxon>
        <taxon>Pezizomycotina</taxon>
        <taxon>Dothideomycetes</taxon>
        <taxon>Dothideomycetidae</taxon>
        <taxon>Mycosphaerellales</taxon>
        <taxon>Mycosphaerellaceae</taxon>
        <taxon>Zasmidium</taxon>
    </lineage>
</organism>
<feature type="compositionally biased region" description="Polar residues" evidence="1">
    <location>
        <begin position="60"/>
        <end position="72"/>
    </location>
</feature>
<evidence type="ECO:0000256" key="1">
    <source>
        <dbReference type="SAM" id="MobiDB-lite"/>
    </source>
</evidence>
<feature type="region of interest" description="Disordered" evidence="1">
    <location>
        <begin position="190"/>
        <end position="209"/>
    </location>
</feature>
<keyword evidence="3" id="KW-1185">Reference proteome</keyword>
<feature type="compositionally biased region" description="Basic and acidic residues" evidence="1">
    <location>
        <begin position="124"/>
        <end position="137"/>
    </location>
</feature>
<feature type="compositionally biased region" description="Acidic residues" evidence="1">
    <location>
        <begin position="357"/>
        <end position="371"/>
    </location>
</feature>
<proteinExistence type="predicted"/>
<feature type="region of interest" description="Disordered" evidence="1">
    <location>
        <begin position="1"/>
        <end position="24"/>
    </location>
</feature>
<accession>A0ABR0F200</accession>
<comment type="caution">
    <text evidence="2">The sequence shown here is derived from an EMBL/GenBank/DDBJ whole genome shotgun (WGS) entry which is preliminary data.</text>
</comment>
<feature type="compositionally biased region" description="Polar residues" evidence="1">
    <location>
        <begin position="173"/>
        <end position="183"/>
    </location>
</feature>
<protein>
    <submittedName>
        <fullName evidence="2">Uncharacterized protein</fullName>
    </submittedName>
</protein>